<dbReference type="PROSITE" id="PS51635">
    <property type="entry name" value="PNPLA"/>
    <property type="match status" value="1"/>
</dbReference>
<comment type="caution">
    <text evidence="4">The sequence shown here is derived from an EMBL/GenBank/DDBJ whole genome shotgun (WGS) entry which is preliminary data.</text>
</comment>
<dbReference type="RefSeq" id="WP_344807836.1">
    <property type="nucleotide sequence ID" value="NZ_BAABBO010000012.1"/>
</dbReference>
<evidence type="ECO:0000313" key="4">
    <source>
        <dbReference type="EMBL" id="GAA3970610.1"/>
    </source>
</evidence>
<name>A0ABP7PT63_9GAMM</name>
<accession>A0ABP7PT63</accession>
<evidence type="ECO:0000259" key="3">
    <source>
        <dbReference type="PROSITE" id="PS51635"/>
    </source>
</evidence>
<dbReference type="InterPro" id="IPR002641">
    <property type="entry name" value="PNPLA_dom"/>
</dbReference>
<dbReference type="EMBL" id="BAABBO010000012">
    <property type="protein sequence ID" value="GAA3970610.1"/>
    <property type="molecule type" value="Genomic_DNA"/>
</dbReference>
<evidence type="ECO:0000313" key="5">
    <source>
        <dbReference type="Proteomes" id="UP001501337"/>
    </source>
</evidence>
<dbReference type="Proteomes" id="UP001501337">
    <property type="component" value="Unassembled WGS sequence"/>
</dbReference>
<dbReference type="Gene3D" id="3.40.1090.10">
    <property type="entry name" value="Cytosolic phospholipase A2 catalytic domain"/>
    <property type="match status" value="1"/>
</dbReference>
<sequence>MIDEGDGRDIGYDQQGKGAIMAAFDFEQLVFSGGGIRCFWHGGFLAAAGDALALKPERISTVSGGALSAAAWIANRERALLDAMVNAFANNDLRWTHSIGLEGKRVDMRQAARDGKLIDLICAAATIPPVFDVPEWNGLRVLDGGIFDKAPLPKPDIGNTLLLLTSRYRNLPRIDRRTYIQPSEEVAADKIDFSDKLKVEDTWAQGERDGKAWVARNG</sequence>
<keyword evidence="5" id="KW-1185">Reference proteome</keyword>
<protein>
    <recommendedName>
        <fullName evidence="3">PNPLA domain-containing protein</fullName>
    </recommendedName>
</protein>
<dbReference type="Pfam" id="PF01734">
    <property type="entry name" value="Patatin"/>
    <property type="match status" value="2"/>
</dbReference>
<proteinExistence type="predicted"/>
<comment type="caution">
    <text evidence="2">Lacks conserved residue(s) required for the propagation of feature annotation.</text>
</comment>
<feature type="domain" description="PNPLA" evidence="3">
    <location>
        <begin position="29"/>
        <end position="177"/>
    </location>
</feature>
<evidence type="ECO:0000256" key="2">
    <source>
        <dbReference type="PROSITE-ProRule" id="PRU01161"/>
    </source>
</evidence>
<dbReference type="InterPro" id="IPR016035">
    <property type="entry name" value="Acyl_Trfase/lysoPLipase"/>
</dbReference>
<gene>
    <name evidence="4" type="ORF">GCM10022278_30240</name>
</gene>
<keyword evidence="1" id="KW-0443">Lipid metabolism</keyword>
<evidence type="ECO:0000256" key="1">
    <source>
        <dbReference type="ARBA" id="ARBA00023098"/>
    </source>
</evidence>
<dbReference type="SUPFAM" id="SSF52151">
    <property type="entry name" value="FabD/lysophospholipase-like"/>
    <property type="match status" value="1"/>
</dbReference>
<reference evidence="5" key="1">
    <citation type="journal article" date="2019" name="Int. J. Syst. Evol. Microbiol.">
        <title>The Global Catalogue of Microorganisms (GCM) 10K type strain sequencing project: providing services to taxonomists for standard genome sequencing and annotation.</title>
        <authorList>
            <consortium name="The Broad Institute Genomics Platform"/>
            <consortium name="The Broad Institute Genome Sequencing Center for Infectious Disease"/>
            <person name="Wu L."/>
            <person name="Ma J."/>
        </authorList>
    </citation>
    <scope>NUCLEOTIDE SEQUENCE [LARGE SCALE GENOMIC DNA]</scope>
    <source>
        <strain evidence="5">JCM 17555</strain>
    </source>
</reference>
<organism evidence="4 5">
    <name type="scientific">Allohahella marinimesophila</name>
    <dbReference type="NCBI Taxonomy" id="1054972"/>
    <lineage>
        <taxon>Bacteria</taxon>
        <taxon>Pseudomonadati</taxon>
        <taxon>Pseudomonadota</taxon>
        <taxon>Gammaproteobacteria</taxon>
        <taxon>Oceanospirillales</taxon>
        <taxon>Hahellaceae</taxon>
        <taxon>Allohahella</taxon>
    </lineage>
</organism>